<gene>
    <name evidence="1" type="ORF">Sjap_015983</name>
</gene>
<accession>A0AAP0IK49</accession>
<proteinExistence type="predicted"/>
<protein>
    <submittedName>
        <fullName evidence="1">Uncharacterized protein</fullName>
    </submittedName>
</protein>
<dbReference type="Proteomes" id="UP001417504">
    <property type="component" value="Unassembled WGS sequence"/>
</dbReference>
<keyword evidence="2" id="KW-1185">Reference proteome</keyword>
<comment type="caution">
    <text evidence="1">The sequence shown here is derived from an EMBL/GenBank/DDBJ whole genome shotgun (WGS) entry which is preliminary data.</text>
</comment>
<evidence type="ECO:0000313" key="1">
    <source>
        <dbReference type="EMBL" id="KAK9117036.1"/>
    </source>
</evidence>
<name>A0AAP0IK49_9MAGN</name>
<dbReference type="EMBL" id="JBBNAE010000006">
    <property type="protein sequence ID" value="KAK9117036.1"/>
    <property type="molecule type" value="Genomic_DNA"/>
</dbReference>
<organism evidence="1 2">
    <name type="scientific">Stephania japonica</name>
    <dbReference type="NCBI Taxonomy" id="461633"/>
    <lineage>
        <taxon>Eukaryota</taxon>
        <taxon>Viridiplantae</taxon>
        <taxon>Streptophyta</taxon>
        <taxon>Embryophyta</taxon>
        <taxon>Tracheophyta</taxon>
        <taxon>Spermatophyta</taxon>
        <taxon>Magnoliopsida</taxon>
        <taxon>Ranunculales</taxon>
        <taxon>Menispermaceae</taxon>
        <taxon>Menispermoideae</taxon>
        <taxon>Cissampelideae</taxon>
        <taxon>Stephania</taxon>
    </lineage>
</organism>
<dbReference type="AlphaFoldDB" id="A0AAP0IK49"/>
<evidence type="ECO:0000313" key="2">
    <source>
        <dbReference type="Proteomes" id="UP001417504"/>
    </source>
</evidence>
<reference evidence="1 2" key="1">
    <citation type="submission" date="2024-01" db="EMBL/GenBank/DDBJ databases">
        <title>Genome assemblies of Stephania.</title>
        <authorList>
            <person name="Yang L."/>
        </authorList>
    </citation>
    <scope>NUCLEOTIDE SEQUENCE [LARGE SCALE GENOMIC DNA]</scope>
    <source>
        <strain evidence="1">QJT</strain>
        <tissue evidence="1">Leaf</tissue>
    </source>
</reference>
<sequence length="152" mass="16204">MADDPLISSSIEAPSIAVMASNVTRSEPSVSIEVNVPRTSTKSAQIDTNLQETMNSIPIGSVVTNLGGSSSHVPSMMQIPSQNHGFVPMMSQVSEMAMPVQDSSNGVVNSQFLGLSPMASQIYGLQSTFSSVSDFDFYEKQRGLSVNDKKVL</sequence>